<dbReference type="EMBL" id="JARKHS020011955">
    <property type="protein sequence ID" value="KAK8777354.1"/>
    <property type="molecule type" value="Genomic_DNA"/>
</dbReference>
<dbReference type="Gene3D" id="2.10.90.10">
    <property type="entry name" value="Cystine-knot cytokines"/>
    <property type="match status" value="1"/>
</dbReference>
<evidence type="ECO:0000256" key="1">
    <source>
        <dbReference type="SAM" id="MobiDB-lite"/>
    </source>
</evidence>
<gene>
    <name evidence="2" type="ORF">V5799_029303</name>
</gene>
<keyword evidence="3" id="KW-1185">Reference proteome</keyword>
<organism evidence="2 3">
    <name type="scientific">Amblyomma americanum</name>
    <name type="common">Lone star tick</name>
    <dbReference type="NCBI Taxonomy" id="6943"/>
    <lineage>
        <taxon>Eukaryota</taxon>
        <taxon>Metazoa</taxon>
        <taxon>Ecdysozoa</taxon>
        <taxon>Arthropoda</taxon>
        <taxon>Chelicerata</taxon>
        <taxon>Arachnida</taxon>
        <taxon>Acari</taxon>
        <taxon>Parasitiformes</taxon>
        <taxon>Ixodida</taxon>
        <taxon>Ixodoidea</taxon>
        <taxon>Ixodidae</taxon>
        <taxon>Amblyomminae</taxon>
        <taxon>Amblyomma</taxon>
    </lineage>
</organism>
<dbReference type="SUPFAM" id="SSF57501">
    <property type="entry name" value="Cystine-knot cytokines"/>
    <property type="match status" value="1"/>
</dbReference>
<dbReference type="AlphaFoldDB" id="A0AAQ4ERE7"/>
<reference evidence="2 3" key="1">
    <citation type="journal article" date="2023" name="Arcadia Sci">
        <title>De novo assembly of a long-read Amblyomma americanum tick genome.</title>
        <authorList>
            <person name="Chou S."/>
            <person name="Poskanzer K.E."/>
            <person name="Rollins M."/>
            <person name="Thuy-Boun P.S."/>
        </authorList>
    </citation>
    <scope>NUCLEOTIDE SEQUENCE [LARGE SCALE GENOMIC DNA]</scope>
    <source>
        <strain evidence="2">F_SG_1</strain>
        <tissue evidence="2">Salivary glands</tissue>
    </source>
</reference>
<protein>
    <submittedName>
        <fullName evidence="2">Uncharacterized protein</fullName>
    </submittedName>
</protein>
<dbReference type="InterPro" id="IPR029034">
    <property type="entry name" value="Cystine-knot_cytokine"/>
</dbReference>
<name>A0AAQ4ERE7_AMBAM</name>
<sequence>MAEPQGVSWVPLVRKRAVDDLTARKRPATDKPSSAAPKRIRLQDHIPEWLVYDYKTMDKHSLKLTDLPFDVTTEEVQELCKDAVQIEHKFSHDGRLLRSTALYEKTLHSASKASARNSSLPSYRFPQLKARDLGLRSTCPHQVNVDFDPYRIPAMSPSAVCFCPGSPCNYKGDYTCLEEMNTYYVHYCNVTTGSVAEGYVTLTAPCVCAANSVADAYYGQPRKDILGSTDIPIPYCAVRRNSIFKTKIRAGKETGKRSVPTASPVRRTGGGGGGGRPGVTMEAMRRYSAQF</sequence>
<evidence type="ECO:0000313" key="3">
    <source>
        <dbReference type="Proteomes" id="UP001321473"/>
    </source>
</evidence>
<comment type="caution">
    <text evidence="2">The sequence shown here is derived from an EMBL/GenBank/DDBJ whole genome shotgun (WGS) entry which is preliminary data.</text>
</comment>
<proteinExistence type="predicted"/>
<feature type="region of interest" description="Disordered" evidence="1">
    <location>
        <begin position="252"/>
        <end position="280"/>
    </location>
</feature>
<accession>A0AAQ4ERE7</accession>
<dbReference type="Proteomes" id="UP001321473">
    <property type="component" value="Unassembled WGS sequence"/>
</dbReference>
<evidence type="ECO:0000313" key="2">
    <source>
        <dbReference type="EMBL" id="KAK8777354.1"/>
    </source>
</evidence>
<feature type="compositionally biased region" description="Gly residues" evidence="1">
    <location>
        <begin position="268"/>
        <end position="277"/>
    </location>
</feature>